<proteinExistence type="predicted"/>
<keyword evidence="3" id="KW-1185">Reference proteome</keyword>
<evidence type="ECO:0000313" key="3">
    <source>
        <dbReference type="Proteomes" id="UP001500635"/>
    </source>
</evidence>
<protein>
    <recommendedName>
        <fullName evidence="4">Secreted protein</fullName>
    </recommendedName>
</protein>
<organism evidence="2 3">
    <name type="scientific">Tsukamurella soli</name>
    <dbReference type="NCBI Taxonomy" id="644556"/>
    <lineage>
        <taxon>Bacteria</taxon>
        <taxon>Bacillati</taxon>
        <taxon>Actinomycetota</taxon>
        <taxon>Actinomycetes</taxon>
        <taxon>Mycobacteriales</taxon>
        <taxon>Tsukamurellaceae</taxon>
        <taxon>Tsukamurella</taxon>
    </lineage>
</organism>
<sequence length="152" mass="16234">MGRRAARRIRCATSSQTVLSPVVRKLVYAAATAAMMAGTAVLPATAEATPLAITYAHDCGQELLRPTRLVLTCADAGSVVVGITWSFWNTEAAVGHGTWIRNPCQPYCAVDPQSTWPGTSVRVALSDKQGNEFEDMVLSDASGHAIVWPFLT</sequence>
<keyword evidence="1" id="KW-0732">Signal</keyword>
<dbReference type="Proteomes" id="UP001500635">
    <property type="component" value="Unassembled WGS sequence"/>
</dbReference>
<reference evidence="3" key="1">
    <citation type="journal article" date="2019" name="Int. J. Syst. Evol. Microbiol.">
        <title>The Global Catalogue of Microorganisms (GCM) 10K type strain sequencing project: providing services to taxonomists for standard genome sequencing and annotation.</title>
        <authorList>
            <consortium name="The Broad Institute Genomics Platform"/>
            <consortium name="The Broad Institute Genome Sequencing Center for Infectious Disease"/>
            <person name="Wu L."/>
            <person name="Ma J."/>
        </authorList>
    </citation>
    <scope>NUCLEOTIDE SEQUENCE [LARGE SCALE GENOMIC DNA]</scope>
    <source>
        <strain evidence="3">JCM 17688</strain>
    </source>
</reference>
<feature type="signal peptide" evidence="1">
    <location>
        <begin position="1"/>
        <end position="46"/>
    </location>
</feature>
<evidence type="ECO:0000256" key="1">
    <source>
        <dbReference type="SAM" id="SignalP"/>
    </source>
</evidence>
<name>A0ABP8J6P9_9ACTN</name>
<accession>A0ABP8J6P9</accession>
<dbReference type="EMBL" id="BAABFR010000008">
    <property type="protein sequence ID" value="GAA4386035.1"/>
    <property type="molecule type" value="Genomic_DNA"/>
</dbReference>
<feature type="chain" id="PRO_5047399164" description="Secreted protein" evidence="1">
    <location>
        <begin position="47"/>
        <end position="152"/>
    </location>
</feature>
<evidence type="ECO:0008006" key="4">
    <source>
        <dbReference type="Google" id="ProtNLM"/>
    </source>
</evidence>
<gene>
    <name evidence="2" type="ORF">GCM10023147_08760</name>
</gene>
<comment type="caution">
    <text evidence="2">The sequence shown here is derived from an EMBL/GenBank/DDBJ whole genome shotgun (WGS) entry which is preliminary data.</text>
</comment>
<evidence type="ECO:0000313" key="2">
    <source>
        <dbReference type="EMBL" id="GAA4386035.1"/>
    </source>
</evidence>
<dbReference type="RefSeq" id="WP_344991402.1">
    <property type="nucleotide sequence ID" value="NZ_BAABFR010000008.1"/>
</dbReference>